<evidence type="ECO:0000256" key="7">
    <source>
        <dbReference type="PROSITE-ProRule" id="PRU00181"/>
    </source>
</evidence>
<evidence type="ECO:0000256" key="5">
    <source>
        <dbReference type="ARBA" id="ARBA00022917"/>
    </source>
</evidence>
<dbReference type="AlphaFoldDB" id="A0A843W4H7"/>
<dbReference type="InterPro" id="IPR012340">
    <property type="entry name" value="NA-bd_OB-fold"/>
</dbReference>
<evidence type="ECO:0000256" key="3">
    <source>
        <dbReference type="ARBA" id="ARBA00011599"/>
    </source>
</evidence>
<evidence type="ECO:0000313" key="10">
    <source>
        <dbReference type="Proteomes" id="UP000652761"/>
    </source>
</evidence>
<keyword evidence="4 7" id="KW-0396">Initiation factor</keyword>
<dbReference type="PROSITE" id="PS50832">
    <property type="entry name" value="S1_IF1_TYPE"/>
    <property type="match status" value="1"/>
</dbReference>
<dbReference type="PANTHER" id="PTHR33370">
    <property type="entry name" value="TRANSLATION INITIATION FACTOR IF-1, CHLOROPLASTIC"/>
    <property type="match status" value="1"/>
</dbReference>
<evidence type="ECO:0000256" key="4">
    <source>
        <dbReference type="ARBA" id="ARBA00022540"/>
    </source>
</evidence>
<feature type="domain" description="S1-like" evidence="8">
    <location>
        <begin position="217"/>
        <end position="286"/>
    </location>
</feature>
<dbReference type="InterPro" id="IPR004368">
    <property type="entry name" value="TIF_IF1"/>
</dbReference>
<keyword evidence="10" id="KW-1185">Reference proteome</keyword>
<dbReference type="GO" id="GO:0003743">
    <property type="term" value="F:translation initiation factor activity"/>
    <property type="evidence" value="ECO:0007669"/>
    <property type="project" value="UniProtKB-UniRule"/>
</dbReference>
<proteinExistence type="inferred from homology"/>
<dbReference type="GO" id="GO:0003723">
    <property type="term" value="F:RNA binding"/>
    <property type="evidence" value="ECO:0007669"/>
    <property type="project" value="InterPro"/>
</dbReference>
<comment type="subunit">
    <text evidence="3">Component of the 30S ribosomal translation pre-initiation complex which assembles on the 30S ribosome in the order IF-2 and IF-3, IF-1 and N-formylmethionyl-tRNA(fMet); mRNA recruitment can occur at any time during PIC assembly.</text>
</comment>
<dbReference type="GO" id="GO:0043022">
    <property type="term" value="F:ribosome binding"/>
    <property type="evidence" value="ECO:0007669"/>
    <property type="project" value="TreeGrafter"/>
</dbReference>
<evidence type="ECO:0000313" key="9">
    <source>
        <dbReference type="EMBL" id="MQM02237.1"/>
    </source>
</evidence>
<protein>
    <recommendedName>
        <fullName evidence="6">Translation initiation factor IF-1, chloroplastic</fullName>
    </recommendedName>
</protein>
<dbReference type="FunFam" id="2.40.50.140:FF:000002">
    <property type="entry name" value="Translation initiation factor IF-1"/>
    <property type="match status" value="1"/>
</dbReference>
<evidence type="ECO:0000259" key="8">
    <source>
        <dbReference type="PROSITE" id="PS50832"/>
    </source>
</evidence>
<sequence length="292" mass="31857">MPPRPLSLSPACAYHYQAAAANTPHLDQTTPPSLFSCPWSLFDFDPGEKEDMSVVFHPLPTSCAPAAHSHPSSARLPRQSMGLGRLSPLSLSSSSSSSPAIFHHFSLRRICHHPAPPDTKPTLTAASRRLTSAGYPGFPWKVPFFAAQPCRFSSGDDGASVVARYTRLPASFCTLYYGVPGGPTTIWGSRAGVSLSLRQQPFTSRVSGGGRPTSSKKEDKLVTEGLITELLPNCMFRVRLDNGEVILGYVSGKMRTKMVRVMVGDRVRIEVSRYDSTRGRIVYRLRSKSSTD</sequence>
<gene>
    <name evidence="9" type="ORF">Taro_035004</name>
</gene>
<reference evidence="9" key="1">
    <citation type="submission" date="2017-07" db="EMBL/GenBank/DDBJ databases">
        <title>Taro Niue Genome Assembly and Annotation.</title>
        <authorList>
            <person name="Atibalentja N."/>
            <person name="Keating K."/>
            <person name="Fields C.J."/>
        </authorList>
    </citation>
    <scope>NUCLEOTIDE SEQUENCE</scope>
    <source>
        <strain evidence="9">Niue_2</strain>
        <tissue evidence="9">Leaf</tissue>
    </source>
</reference>
<accession>A0A843W4H7</accession>
<dbReference type="Pfam" id="PF01176">
    <property type="entry name" value="eIF-1a"/>
    <property type="match status" value="1"/>
</dbReference>
<name>A0A843W4H7_COLES</name>
<keyword evidence="5 7" id="KW-0648">Protein biosynthesis</keyword>
<dbReference type="PANTHER" id="PTHR33370:SF1">
    <property type="entry name" value="TRANSLATION INITIATION FACTOR IF-1, CHLOROPLASTIC"/>
    <property type="match status" value="1"/>
</dbReference>
<evidence type="ECO:0000256" key="6">
    <source>
        <dbReference type="ARBA" id="ARBA00068272"/>
    </source>
</evidence>
<evidence type="ECO:0000256" key="2">
    <source>
        <dbReference type="ARBA" id="ARBA00010939"/>
    </source>
</evidence>
<organism evidence="9 10">
    <name type="scientific">Colocasia esculenta</name>
    <name type="common">Wild taro</name>
    <name type="synonym">Arum esculentum</name>
    <dbReference type="NCBI Taxonomy" id="4460"/>
    <lineage>
        <taxon>Eukaryota</taxon>
        <taxon>Viridiplantae</taxon>
        <taxon>Streptophyta</taxon>
        <taxon>Embryophyta</taxon>
        <taxon>Tracheophyta</taxon>
        <taxon>Spermatophyta</taxon>
        <taxon>Magnoliopsida</taxon>
        <taxon>Liliopsida</taxon>
        <taxon>Araceae</taxon>
        <taxon>Aroideae</taxon>
        <taxon>Colocasieae</taxon>
        <taxon>Colocasia</taxon>
    </lineage>
</organism>
<dbReference type="InterPro" id="IPR006196">
    <property type="entry name" value="RNA-binding_domain_S1_IF1"/>
</dbReference>
<dbReference type="CDD" id="cd04451">
    <property type="entry name" value="S1_IF1"/>
    <property type="match status" value="1"/>
</dbReference>
<dbReference type="EMBL" id="NMUH01002821">
    <property type="protein sequence ID" value="MQM02237.1"/>
    <property type="molecule type" value="Genomic_DNA"/>
</dbReference>
<evidence type="ECO:0000256" key="1">
    <source>
        <dbReference type="ARBA" id="ARBA00003935"/>
    </source>
</evidence>
<dbReference type="GO" id="GO:0005829">
    <property type="term" value="C:cytosol"/>
    <property type="evidence" value="ECO:0007669"/>
    <property type="project" value="TreeGrafter"/>
</dbReference>
<comment type="caution">
    <text evidence="9">The sequence shown here is derived from an EMBL/GenBank/DDBJ whole genome shotgun (WGS) entry which is preliminary data.</text>
</comment>
<dbReference type="OrthoDB" id="1714886at2759"/>
<dbReference type="SUPFAM" id="SSF50249">
    <property type="entry name" value="Nucleic acid-binding proteins"/>
    <property type="match status" value="1"/>
</dbReference>
<dbReference type="Gene3D" id="2.40.50.140">
    <property type="entry name" value="Nucleic acid-binding proteins"/>
    <property type="match status" value="1"/>
</dbReference>
<comment type="function">
    <text evidence="1">One of the essential components for the initiation of protein synthesis. Stabilizes the binding of IF-2 and IF-3 on the 30S subunit to which N-formylmethionyl-tRNA(fMet) subsequently binds. Helps modulate mRNA selection, yielding the 30S pre-initiation complex (PIC). Upon addition of the 50S ribosomal subunit IF-1, IF-2 and IF-3 are released leaving the mature 70S translation initiation complex.</text>
</comment>
<dbReference type="HAMAP" id="MF_00075">
    <property type="entry name" value="IF_1"/>
    <property type="match status" value="1"/>
</dbReference>
<comment type="similarity">
    <text evidence="2">Belongs to the IF-1 family.</text>
</comment>
<dbReference type="NCBIfam" id="TIGR00008">
    <property type="entry name" value="infA"/>
    <property type="match status" value="1"/>
</dbReference>
<dbReference type="Proteomes" id="UP000652761">
    <property type="component" value="Unassembled WGS sequence"/>
</dbReference>